<reference evidence="3 4" key="1">
    <citation type="submission" date="2016-06" db="EMBL/GenBank/DDBJ databases">
        <title>Complete genome sequences of Bordetella bronchialis and Bordetella flabilis.</title>
        <authorList>
            <person name="LiPuma J.J."/>
            <person name="Spilker T."/>
        </authorList>
    </citation>
    <scope>NUCLEOTIDE SEQUENCE [LARGE SCALE GENOMIC DNA]</scope>
    <source>
        <strain evidence="3 4">AU17976</strain>
    </source>
</reference>
<dbReference type="InterPro" id="IPR016047">
    <property type="entry name" value="M23ase_b-sheet_dom"/>
</dbReference>
<evidence type="ECO:0000313" key="3">
    <source>
        <dbReference type="EMBL" id="ANN73479.1"/>
    </source>
</evidence>
<keyword evidence="1" id="KW-0732">Signal</keyword>
<evidence type="ECO:0000313" key="4">
    <source>
        <dbReference type="Proteomes" id="UP000092213"/>
    </source>
</evidence>
<sequence length="349" mass="35485">MHARRGSAGHFTIEGNRLAMLMSGALLLAALAGALIYRGLAPGGVLPAAQAGAAPQEGAAGHTQDTVHRALALLADKVGTLQARLAGVDALSRRLAIAAGVSPHEAGAFPAMQADGGTPPGALAQDTAGVEGAAQAIDAGLNPDAAFDAGAADPDAAAPDMAGPAQTLGRDIDVLSDELSRRMAALQVLDMALTRRRADLARLPSSMPVTDYPYLSSSYGWRRHPVTGRHTRHDGLDFAAPSGTPILAAAGGVVLAAGPEAGYGKRVDIDHGDGLVSRYAHASELLVQPGDLVERGQLIARVGSSGVSTGPHLHFEIRLAGQALDPRLFLGRPPTAPPTVAAAPAPVIR</sequence>
<dbReference type="Gene3D" id="2.70.70.10">
    <property type="entry name" value="Glucose Permease (Domain IIA)"/>
    <property type="match status" value="1"/>
</dbReference>
<dbReference type="PANTHER" id="PTHR21666">
    <property type="entry name" value="PEPTIDASE-RELATED"/>
    <property type="match status" value="1"/>
</dbReference>
<organism evidence="3 4">
    <name type="scientific">Bordetella bronchialis</name>
    <dbReference type="NCBI Taxonomy" id="463025"/>
    <lineage>
        <taxon>Bacteria</taxon>
        <taxon>Pseudomonadati</taxon>
        <taxon>Pseudomonadota</taxon>
        <taxon>Betaproteobacteria</taxon>
        <taxon>Burkholderiales</taxon>
        <taxon>Alcaligenaceae</taxon>
        <taxon>Bordetella</taxon>
    </lineage>
</organism>
<dbReference type="Pfam" id="PF01551">
    <property type="entry name" value="Peptidase_M23"/>
    <property type="match status" value="1"/>
</dbReference>
<protein>
    <recommendedName>
        <fullName evidence="2">M23ase beta-sheet core domain-containing protein</fullName>
    </recommendedName>
</protein>
<feature type="domain" description="M23ase beta-sheet core" evidence="2">
    <location>
        <begin position="232"/>
        <end position="326"/>
    </location>
</feature>
<proteinExistence type="predicted"/>
<accession>A0A193G2M2</accession>
<evidence type="ECO:0000256" key="1">
    <source>
        <dbReference type="ARBA" id="ARBA00022729"/>
    </source>
</evidence>
<gene>
    <name evidence="3" type="ORF">BAU08_20885</name>
</gene>
<dbReference type="InterPro" id="IPR050570">
    <property type="entry name" value="Cell_wall_metabolism_enzyme"/>
</dbReference>
<dbReference type="EMBL" id="CP016171">
    <property type="protein sequence ID" value="ANN73479.1"/>
    <property type="molecule type" value="Genomic_DNA"/>
</dbReference>
<dbReference type="Proteomes" id="UP000092213">
    <property type="component" value="Chromosome"/>
</dbReference>
<dbReference type="STRING" id="463025.BAU08_20885"/>
<dbReference type="FunFam" id="2.70.70.10:FF:000006">
    <property type="entry name" value="M23 family peptidase"/>
    <property type="match status" value="1"/>
</dbReference>
<dbReference type="CDD" id="cd12797">
    <property type="entry name" value="M23_peptidase"/>
    <property type="match status" value="1"/>
</dbReference>
<dbReference type="InterPro" id="IPR011055">
    <property type="entry name" value="Dup_hybrid_motif"/>
</dbReference>
<dbReference type="GO" id="GO:0004222">
    <property type="term" value="F:metalloendopeptidase activity"/>
    <property type="evidence" value="ECO:0007669"/>
    <property type="project" value="TreeGrafter"/>
</dbReference>
<dbReference type="SUPFAM" id="SSF51261">
    <property type="entry name" value="Duplicated hybrid motif"/>
    <property type="match status" value="1"/>
</dbReference>
<dbReference type="AlphaFoldDB" id="A0A193G2M2"/>
<name>A0A193G2M2_9BORD</name>
<dbReference type="PANTHER" id="PTHR21666:SF289">
    <property type="entry name" value="L-ALA--D-GLU ENDOPEPTIDASE"/>
    <property type="match status" value="1"/>
</dbReference>
<evidence type="ECO:0000259" key="2">
    <source>
        <dbReference type="Pfam" id="PF01551"/>
    </source>
</evidence>